<evidence type="ECO:0000313" key="4">
    <source>
        <dbReference type="Proteomes" id="UP001161017"/>
    </source>
</evidence>
<dbReference type="Proteomes" id="UP001161017">
    <property type="component" value="Unassembled WGS sequence"/>
</dbReference>
<feature type="region of interest" description="Disordered" evidence="2">
    <location>
        <begin position="391"/>
        <end position="445"/>
    </location>
</feature>
<evidence type="ECO:0000256" key="1">
    <source>
        <dbReference type="ARBA" id="ARBA00008359"/>
    </source>
</evidence>
<dbReference type="InterPro" id="IPR018608">
    <property type="entry name" value="Gti1/Pac2"/>
</dbReference>
<reference evidence="3" key="1">
    <citation type="journal article" date="2023" name="Genome Biol. Evol.">
        <title>First Whole Genome Sequence and Flow Cytometry Genome Size Data for the Lichen-Forming Fungus Ramalina farinacea (Ascomycota).</title>
        <authorList>
            <person name="Llewellyn T."/>
            <person name="Mian S."/>
            <person name="Hill R."/>
            <person name="Leitch I.J."/>
            <person name="Gaya E."/>
        </authorList>
    </citation>
    <scope>NUCLEOTIDE SEQUENCE</scope>
    <source>
        <strain evidence="3">LIQ254RAFAR</strain>
    </source>
</reference>
<feature type="region of interest" description="Disordered" evidence="2">
    <location>
        <begin position="96"/>
        <end position="163"/>
    </location>
</feature>
<name>A0AA43QTU3_9LECA</name>
<dbReference type="Pfam" id="PF09729">
    <property type="entry name" value="Gti1_Pac2"/>
    <property type="match status" value="1"/>
</dbReference>
<comment type="similarity">
    <text evidence="1">Belongs to the MIT1/WOR1 family.</text>
</comment>
<feature type="compositionally biased region" description="Low complexity" evidence="2">
    <location>
        <begin position="339"/>
        <end position="358"/>
    </location>
</feature>
<evidence type="ECO:0000313" key="3">
    <source>
        <dbReference type="EMBL" id="MDI1492508.1"/>
    </source>
</evidence>
<organism evidence="3 4">
    <name type="scientific">Ramalina farinacea</name>
    <dbReference type="NCBI Taxonomy" id="258253"/>
    <lineage>
        <taxon>Eukaryota</taxon>
        <taxon>Fungi</taxon>
        <taxon>Dikarya</taxon>
        <taxon>Ascomycota</taxon>
        <taxon>Pezizomycotina</taxon>
        <taxon>Lecanoromycetes</taxon>
        <taxon>OSLEUM clade</taxon>
        <taxon>Lecanoromycetidae</taxon>
        <taxon>Lecanorales</taxon>
        <taxon>Lecanorineae</taxon>
        <taxon>Ramalinaceae</taxon>
        <taxon>Ramalina</taxon>
    </lineage>
</organism>
<evidence type="ECO:0000256" key="2">
    <source>
        <dbReference type="SAM" id="MobiDB-lite"/>
    </source>
</evidence>
<dbReference type="PANTHER" id="PTHR28027">
    <property type="entry name" value="TRANSCRIPTIONAL REGULATOR MIT1"/>
    <property type="match status" value="1"/>
</dbReference>
<accession>A0AA43QTU3</accession>
<dbReference type="EMBL" id="JAPUFD010000019">
    <property type="protein sequence ID" value="MDI1492508.1"/>
    <property type="molecule type" value="Genomic_DNA"/>
</dbReference>
<gene>
    <name evidence="3" type="primary">sge1</name>
    <name evidence="3" type="ORF">OHK93_003722</name>
</gene>
<dbReference type="GO" id="GO:0003677">
    <property type="term" value="F:DNA binding"/>
    <property type="evidence" value="ECO:0007669"/>
    <property type="project" value="TreeGrafter"/>
</dbReference>
<comment type="caution">
    <text evidence="3">The sequence shown here is derived from an EMBL/GenBank/DDBJ whole genome shotgun (WGS) entry which is preliminary data.</text>
</comment>
<feature type="compositionally biased region" description="Basic and acidic residues" evidence="2">
    <location>
        <begin position="147"/>
        <end position="160"/>
    </location>
</feature>
<protein>
    <submittedName>
        <fullName evidence="3">Global transcription regulator sge1</fullName>
    </submittedName>
</protein>
<feature type="compositionally biased region" description="Polar residues" evidence="2">
    <location>
        <begin position="136"/>
        <end position="145"/>
    </location>
</feature>
<feature type="compositionally biased region" description="Polar residues" evidence="2">
    <location>
        <begin position="412"/>
        <end position="426"/>
    </location>
</feature>
<proteinExistence type="inferred from homology"/>
<dbReference type="AlphaFoldDB" id="A0AA43QTU3"/>
<feature type="region of interest" description="Disordered" evidence="2">
    <location>
        <begin position="339"/>
        <end position="371"/>
    </location>
</feature>
<dbReference type="PANTHER" id="PTHR28027:SF2">
    <property type="entry name" value="TRANSCRIPTIONAL REGULATOR MIT1"/>
    <property type="match status" value="1"/>
</dbReference>
<sequence>MSTPQRPPQCIPTWRGHIETTKDALIVFQACFDGLLHHCSRRPHDRERNSLIVSGNVFVYEEATSGIKRWTDGIPWSPSRILTNFLIYRQLNSPFPPGEKKRATKRSARPSRPGEPYSTPTSSTSTPITDSHKTFTPESPETPTLSAKREDGESPEKDANRGLVGSLVDSYEFKEGGLLKKTMTVTVRNVQHHLVSYYSLDDAKYNLKTPREDTRIKDIVISDPLIKQPKFKFPNLDDAGDGSFESLDGGAGGYPTYYQHPHGAGYATHYGYPYATSMGYGHAGVYAPSHPPTSAAYSSMAPSNTAYATHASSYAHPQYQYAYNSQMQQAPQYHSSYAQPYQGHQQPMQQQPLSNPSPVSQVKQEPGVQNGAPQYSYAVQPQSQPVANVYAGAHTNGNSEGHEEEVVPASQPPQSHQWPVNNNYTAAWSGRPEAPPHGYAYRQSG</sequence>
<feature type="compositionally biased region" description="Low complexity" evidence="2">
    <location>
        <begin position="118"/>
        <end position="129"/>
    </location>
</feature>
<keyword evidence="4" id="KW-1185">Reference proteome</keyword>